<dbReference type="EC" id="2.7.11.1" evidence="1"/>
<organism evidence="8 9">
    <name type="scientific">Micromonospora phaseoli</name>
    <dbReference type="NCBI Taxonomy" id="1144548"/>
    <lineage>
        <taxon>Bacteria</taxon>
        <taxon>Bacillati</taxon>
        <taxon>Actinomycetota</taxon>
        <taxon>Actinomycetes</taxon>
        <taxon>Micromonosporales</taxon>
        <taxon>Micromonosporaceae</taxon>
        <taxon>Micromonospora</taxon>
    </lineage>
</organism>
<dbReference type="SUPFAM" id="SSF56112">
    <property type="entry name" value="Protein kinase-like (PK-like)"/>
    <property type="match status" value="1"/>
</dbReference>
<dbReference type="GO" id="GO:0004674">
    <property type="term" value="F:protein serine/threonine kinase activity"/>
    <property type="evidence" value="ECO:0007669"/>
    <property type="project" value="UniProtKB-KW"/>
</dbReference>
<evidence type="ECO:0000256" key="6">
    <source>
        <dbReference type="ARBA" id="ARBA00022840"/>
    </source>
</evidence>
<proteinExistence type="predicted"/>
<dbReference type="Pfam" id="PF00656">
    <property type="entry name" value="Peptidase_C14"/>
    <property type="match status" value="1"/>
</dbReference>
<name>A0A1H7CE09_9ACTN</name>
<keyword evidence="2" id="KW-0723">Serine/threonine-protein kinase</keyword>
<dbReference type="PANTHER" id="PTHR43289">
    <property type="entry name" value="MITOGEN-ACTIVATED PROTEIN KINASE KINASE KINASE 20-RELATED"/>
    <property type="match status" value="1"/>
</dbReference>
<dbReference type="EMBL" id="FNYV01000009">
    <property type="protein sequence ID" value="SEJ86807.1"/>
    <property type="molecule type" value="Genomic_DNA"/>
</dbReference>
<dbReference type="GO" id="GO:0006508">
    <property type="term" value="P:proteolysis"/>
    <property type="evidence" value="ECO:0007669"/>
    <property type="project" value="InterPro"/>
</dbReference>
<accession>A0A1H7CE09</accession>
<keyword evidence="6" id="KW-0067">ATP-binding</keyword>
<dbReference type="SMART" id="SM00220">
    <property type="entry name" value="S_TKc"/>
    <property type="match status" value="1"/>
</dbReference>
<evidence type="ECO:0000313" key="9">
    <source>
        <dbReference type="Proteomes" id="UP000198707"/>
    </source>
</evidence>
<dbReference type="PROSITE" id="PS50011">
    <property type="entry name" value="PROTEIN_KINASE_DOM"/>
    <property type="match status" value="1"/>
</dbReference>
<feature type="domain" description="Protein kinase" evidence="7">
    <location>
        <begin position="254"/>
        <end position="534"/>
    </location>
</feature>
<keyword evidence="5 8" id="KW-0418">Kinase</keyword>
<dbReference type="InterPro" id="IPR000719">
    <property type="entry name" value="Prot_kinase_dom"/>
</dbReference>
<dbReference type="InterPro" id="IPR011600">
    <property type="entry name" value="Pept_C14_caspase"/>
</dbReference>
<evidence type="ECO:0000256" key="2">
    <source>
        <dbReference type="ARBA" id="ARBA00022527"/>
    </source>
</evidence>
<dbReference type="InterPro" id="IPR008271">
    <property type="entry name" value="Ser/Thr_kinase_AS"/>
</dbReference>
<dbReference type="Gene3D" id="3.40.50.1460">
    <property type="match status" value="1"/>
</dbReference>
<sequence>MVTADNALYDEGIEIQKLITILAGDQDARHDALVLLDCCHSGVGVALDEPNSGTRPLSNDDLRVNVTSDRAIAVLAASLSSQVAWEKKNHGHGVFTYHLLQALYGDAADHEGFVTINNIYEVISRNMSQLVSDGERQKPVFRGHVPGRLILAAGMSPCLPAPLPEDILRQLEQEGKQLLDAFLQFKVQYGSAEWRDGGYELACRKLENIYQWFEKRAAQPGMLALPGFRQSRETLNRYRTELGLVETGMRIKEGVLSRQIGAGGFGTVWQVHDKEASSSVAYKIYHTQEMQDATKVKRFTNGYQAMTLLSHPNIVRVHRFSTCPVGFTMDYVEGANLRDLDPKFSLDSPALLVLLIDIAEAVKHAHDHNVIHRDIKPENIVCRLSPEARQIPHLTDFDLAWFSTRTQTATQNAIGVIAYAAPEQYSAFNAKASSAKTPALDVFSFGQLLFFCFTGKDPDPVRLPRNLETLQREVKSIGSNEFVRQLGGLYKDATEWDHSGRIQGFDEVLRRLRKIQEELENTDSDAILNEDSFLSELIYQLTRDPREPGDANFTSRSGNWIVHLAWHTKIWRKETMPALVMEFTPQGRIGLENVSNEQMRRLLNERVNNKLRHHKPYASLRKGNRGTYQVFVEFGPIVLRRSGIEPVASAVRSTLEALDG</sequence>
<evidence type="ECO:0000256" key="1">
    <source>
        <dbReference type="ARBA" id="ARBA00012513"/>
    </source>
</evidence>
<dbReference type="GO" id="GO:0005524">
    <property type="term" value="F:ATP binding"/>
    <property type="evidence" value="ECO:0007669"/>
    <property type="project" value="UniProtKB-KW"/>
</dbReference>
<dbReference type="GO" id="GO:0004197">
    <property type="term" value="F:cysteine-type endopeptidase activity"/>
    <property type="evidence" value="ECO:0007669"/>
    <property type="project" value="InterPro"/>
</dbReference>
<dbReference type="Gene3D" id="1.10.510.10">
    <property type="entry name" value="Transferase(Phosphotransferase) domain 1"/>
    <property type="match status" value="1"/>
</dbReference>
<protein>
    <recommendedName>
        <fullName evidence="1">non-specific serine/threonine protein kinase</fullName>
        <ecNumber evidence="1">2.7.11.1</ecNumber>
    </recommendedName>
</protein>
<reference evidence="9" key="1">
    <citation type="submission" date="2016-10" db="EMBL/GenBank/DDBJ databases">
        <authorList>
            <person name="Varghese N."/>
            <person name="Submissions S."/>
        </authorList>
    </citation>
    <scope>NUCLEOTIDE SEQUENCE [LARGE SCALE GENOMIC DNA]</scope>
    <source>
        <strain evidence="9">CGMCC 4.7038</strain>
    </source>
</reference>
<evidence type="ECO:0000259" key="7">
    <source>
        <dbReference type="PROSITE" id="PS50011"/>
    </source>
</evidence>
<keyword evidence="4" id="KW-0547">Nucleotide-binding</keyword>
<dbReference type="InterPro" id="IPR011009">
    <property type="entry name" value="Kinase-like_dom_sf"/>
</dbReference>
<dbReference type="Proteomes" id="UP000198707">
    <property type="component" value="Unassembled WGS sequence"/>
</dbReference>
<dbReference type="Pfam" id="PF00069">
    <property type="entry name" value="Pkinase"/>
    <property type="match status" value="1"/>
</dbReference>
<dbReference type="STRING" id="1144548.SAMN05443287_10930"/>
<dbReference type="PANTHER" id="PTHR43289:SF6">
    <property type="entry name" value="SERINE_THREONINE-PROTEIN KINASE NEKL-3"/>
    <property type="match status" value="1"/>
</dbReference>
<evidence type="ECO:0000313" key="8">
    <source>
        <dbReference type="EMBL" id="SEJ86807.1"/>
    </source>
</evidence>
<evidence type="ECO:0000256" key="5">
    <source>
        <dbReference type="ARBA" id="ARBA00022777"/>
    </source>
</evidence>
<evidence type="ECO:0000256" key="4">
    <source>
        <dbReference type="ARBA" id="ARBA00022741"/>
    </source>
</evidence>
<dbReference type="PROSITE" id="PS00108">
    <property type="entry name" value="PROTEIN_KINASE_ST"/>
    <property type="match status" value="1"/>
</dbReference>
<keyword evidence="3" id="KW-0808">Transferase</keyword>
<gene>
    <name evidence="8" type="ORF">SAMN05443287_10930</name>
</gene>
<evidence type="ECO:0000256" key="3">
    <source>
        <dbReference type="ARBA" id="ARBA00022679"/>
    </source>
</evidence>
<keyword evidence="9" id="KW-1185">Reference proteome</keyword>
<dbReference type="CDD" id="cd14014">
    <property type="entry name" value="STKc_PknB_like"/>
    <property type="match status" value="1"/>
</dbReference>
<dbReference type="AlphaFoldDB" id="A0A1H7CE09"/>